<name>A0A8J4WH96_9TREM</name>
<feature type="domain" description="SH3" evidence="7">
    <location>
        <begin position="4"/>
        <end position="63"/>
    </location>
</feature>
<dbReference type="InterPro" id="IPR051184">
    <property type="entry name" value="Tyrosine-phos_adapter"/>
</dbReference>
<dbReference type="PANTHER" id="PTHR19969">
    <property type="entry name" value="SH2-SH3 ADAPTOR PROTEIN-RELATED"/>
    <property type="match status" value="1"/>
</dbReference>
<evidence type="ECO:0000256" key="1">
    <source>
        <dbReference type="ARBA" id="ARBA00022443"/>
    </source>
</evidence>
<dbReference type="GO" id="GO:0030971">
    <property type="term" value="F:receptor tyrosine kinase binding"/>
    <property type="evidence" value="ECO:0007669"/>
    <property type="project" value="TreeGrafter"/>
</dbReference>
<dbReference type="InterPro" id="IPR036028">
    <property type="entry name" value="SH3-like_dom_sf"/>
</dbReference>
<dbReference type="SUPFAM" id="SSF55550">
    <property type="entry name" value="SH2 domain"/>
    <property type="match status" value="1"/>
</dbReference>
<feature type="region of interest" description="Disordered" evidence="5">
    <location>
        <begin position="120"/>
        <end position="143"/>
    </location>
</feature>
<sequence>MTETIRDNLVAKFDYYATESHELTVLEGERLTLLDNSSLWWKVMNTAGEVGYVPSNYVRSARQNLLSNFMNSLSRKKGNNISKLTDSTTNARISRTVEELSLPQPSTKDNRTNATHVEKTLQTPTDSRTGDIPSSMMSTPLNTIVRGPKNGVFYSFNRNSHPSGTILMTETNNRDKNLQIPSDDPPAPPIQITTPQHSQVTLNAGPTSSSELLCRVLVSYTACMSDELSIQAGDRIRVYRKSADGWWFGQLLSNSLNPVIGWFPSSLVVVDSFNGYSSLSHNTLTDMRNDESRTVSTHPTSTSQSVSAPPDATEVSAKERVITLSSFIRNQLEELSFEANEILEVIERPKMNGEWWRCRNSRGDVGWAPSNHLRLLRSPQLDTPQNDPQWRGSTEITPPTTQVTLSYNGYEQNSSATSLQIHSAPVPSDSPNDQRIDGEALRLTHALKSPNVSRFIRCPWFWGHISRAECEHMLRHFSKPGEFLIRDSHHMSGNLTITVNAGNVNRNFKILVQNGNYHIGWRTFRSIEELIEHYRRHYIYTTEQERSSLTRPFVHPGLIPLPGSLVPNYTGPLYSPDFQAYEAVLNERWDHIRQTTMQ</sequence>
<dbReference type="Pfam" id="PF00018">
    <property type="entry name" value="SH3_1"/>
    <property type="match status" value="1"/>
</dbReference>
<dbReference type="GO" id="GO:0016477">
    <property type="term" value="P:cell migration"/>
    <property type="evidence" value="ECO:0007669"/>
    <property type="project" value="TreeGrafter"/>
</dbReference>
<dbReference type="AlphaFoldDB" id="A0A8J4WH96"/>
<evidence type="ECO:0000259" key="6">
    <source>
        <dbReference type="PROSITE" id="PS50001"/>
    </source>
</evidence>
<evidence type="ECO:0000256" key="5">
    <source>
        <dbReference type="SAM" id="MobiDB-lite"/>
    </source>
</evidence>
<dbReference type="CDD" id="cd00174">
    <property type="entry name" value="SH3"/>
    <property type="match status" value="1"/>
</dbReference>
<evidence type="ECO:0000313" key="8">
    <source>
        <dbReference type="EMBL" id="KAF5401858.1"/>
    </source>
</evidence>
<dbReference type="Gene3D" id="2.30.30.40">
    <property type="entry name" value="SH3 Domains"/>
    <property type="match status" value="3"/>
</dbReference>
<protein>
    <submittedName>
        <fullName evidence="8">Uncharacterized protein</fullName>
    </submittedName>
</protein>
<accession>A0A8J4WH96</accession>
<dbReference type="InterPro" id="IPR001452">
    <property type="entry name" value="SH3_domain"/>
</dbReference>
<feature type="region of interest" description="Disordered" evidence="5">
    <location>
        <begin position="287"/>
        <end position="314"/>
    </location>
</feature>
<evidence type="ECO:0000256" key="4">
    <source>
        <dbReference type="PROSITE-ProRule" id="PRU00192"/>
    </source>
</evidence>
<feature type="domain" description="SH3" evidence="7">
    <location>
        <begin position="316"/>
        <end position="378"/>
    </location>
</feature>
<evidence type="ECO:0000256" key="3">
    <source>
        <dbReference type="PROSITE-ProRule" id="PRU00191"/>
    </source>
</evidence>
<dbReference type="PROSITE" id="PS50001">
    <property type="entry name" value="SH2"/>
    <property type="match status" value="1"/>
</dbReference>
<organism evidence="8 9">
    <name type="scientific">Paragonimus heterotremus</name>
    <dbReference type="NCBI Taxonomy" id="100268"/>
    <lineage>
        <taxon>Eukaryota</taxon>
        <taxon>Metazoa</taxon>
        <taxon>Spiralia</taxon>
        <taxon>Lophotrochozoa</taxon>
        <taxon>Platyhelminthes</taxon>
        <taxon>Trematoda</taxon>
        <taxon>Digenea</taxon>
        <taxon>Plagiorchiida</taxon>
        <taxon>Troglotremata</taxon>
        <taxon>Troglotrematidae</taxon>
        <taxon>Paragonimus</taxon>
    </lineage>
</organism>
<keyword evidence="1 4" id="KW-0728">SH3 domain</keyword>
<dbReference type="OrthoDB" id="26539at2759"/>
<dbReference type="PROSITE" id="PS50002">
    <property type="entry name" value="SH3"/>
    <property type="match status" value="3"/>
</dbReference>
<dbReference type="GO" id="GO:0035591">
    <property type="term" value="F:signaling adaptor activity"/>
    <property type="evidence" value="ECO:0007669"/>
    <property type="project" value="TreeGrafter"/>
</dbReference>
<feature type="domain" description="SH3" evidence="7">
    <location>
        <begin position="209"/>
        <end position="273"/>
    </location>
</feature>
<dbReference type="SMART" id="SM00326">
    <property type="entry name" value="SH3"/>
    <property type="match status" value="3"/>
</dbReference>
<dbReference type="EMBL" id="LUCH01002190">
    <property type="protein sequence ID" value="KAF5401858.1"/>
    <property type="molecule type" value="Genomic_DNA"/>
</dbReference>
<dbReference type="Pfam" id="PF00017">
    <property type="entry name" value="SH2"/>
    <property type="match status" value="1"/>
</dbReference>
<feature type="region of interest" description="Disordered" evidence="5">
    <location>
        <begin position="378"/>
        <end position="398"/>
    </location>
</feature>
<dbReference type="InterPro" id="IPR036860">
    <property type="entry name" value="SH2_dom_sf"/>
</dbReference>
<evidence type="ECO:0000313" key="9">
    <source>
        <dbReference type="Proteomes" id="UP000748531"/>
    </source>
</evidence>
<feature type="compositionally biased region" description="Polar residues" evidence="5">
    <location>
        <begin position="294"/>
        <end position="307"/>
    </location>
</feature>
<dbReference type="PRINTS" id="PR00401">
    <property type="entry name" value="SH2DOMAIN"/>
</dbReference>
<dbReference type="Proteomes" id="UP000748531">
    <property type="component" value="Unassembled WGS sequence"/>
</dbReference>
<dbReference type="PANTHER" id="PTHR19969:SF14">
    <property type="entry name" value="DREADLOCKS, ISOFORM B"/>
    <property type="match status" value="1"/>
</dbReference>
<comment type="caution">
    <text evidence="8">The sequence shown here is derived from an EMBL/GenBank/DDBJ whole genome shotgun (WGS) entry which is preliminary data.</text>
</comment>
<reference evidence="8" key="1">
    <citation type="submission" date="2019-05" db="EMBL/GenBank/DDBJ databases">
        <title>Annotation for the trematode Paragonimus heterotremus.</title>
        <authorList>
            <person name="Choi Y.-J."/>
        </authorList>
    </citation>
    <scope>NUCLEOTIDE SEQUENCE</scope>
    <source>
        <strain evidence="8">LC</strain>
    </source>
</reference>
<dbReference type="Pfam" id="PF07653">
    <property type="entry name" value="SH3_2"/>
    <property type="match status" value="2"/>
</dbReference>
<dbReference type="SUPFAM" id="SSF50044">
    <property type="entry name" value="SH3-domain"/>
    <property type="match status" value="3"/>
</dbReference>
<gene>
    <name evidence="8" type="ORF">PHET_04566</name>
</gene>
<feature type="compositionally biased region" description="Polar residues" evidence="5">
    <location>
        <begin position="380"/>
        <end position="398"/>
    </location>
</feature>
<keyword evidence="2 3" id="KW-0727">SH2 domain</keyword>
<evidence type="ECO:0000259" key="7">
    <source>
        <dbReference type="PROSITE" id="PS50002"/>
    </source>
</evidence>
<dbReference type="InterPro" id="IPR000980">
    <property type="entry name" value="SH2"/>
</dbReference>
<evidence type="ECO:0000256" key="2">
    <source>
        <dbReference type="ARBA" id="ARBA00022999"/>
    </source>
</evidence>
<keyword evidence="9" id="KW-1185">Reference proteome</keyword>
<dbReference type="SMART" id="SM00252">
    <property type="entry name" value="SH2"/>
    <property type="match status" value="1"/>
</dbReference>
<dbReference type="GO" id="GO:0005737">
    <property type="term" value="C:cytoplasm"/>
    <property type="evidence" value="ECO:0007669"/>
    <property type="project" value="TreeGrafter"/>
</dbReference>
<feature type="domain" description="SH2" evidence="6">
    <location>
        <begin position="460"/>
        <end position="553"/>
    </location>
</feature>
<dbReference type="Gene3D" id="3.30.505.10">
    <property type="entry name" value="SH2 domain"/>
    <property type="match status" value="1"/>
</dbReference>
<proteinExistence type="predicted"/>
<dbReference type="GO" id="GO:0048013">
    <property type="term" value="P:ephrin receptor signaling pathway"/>
    <property type="evidence" value="ECO:0007669"/>
    <property type="project" value="TreeGrafter"/>
</dbReference>